<evidence type="ECO:0000256" key="2">
    <source>
        <dbReference type="ARBA" id="ARBA00022500"/>
    </source>
</evidence>
<reference evidence="7 8" key="1">
    <citation type="submission" date="2015-06" db="EMBL/GenBank/DDBJ databases">
        <title>Draft genome of the moderately acidophilic sulfate reducer Candidatus Desulfosporosinus acididurans strain M1.</title>
        <authorList>
            <person name="Poehlein A."/>
            <person name="Petzsch P."/>
            <person name="Johnson B.D."/>
            <person name="Schloemann M."/>
            <person name="Daniel R."/>
            <person name="Muehling M."/>
        </authorList>
    </citation>
    <scope>NUCLEOTIDE SEQUENCE [LARGE SCALE GENOMIC DNA]</scope>
    <source>
        <strain evidence="7 8">M1</strain>
    </source>
</reference>
<evidence type="ECO:0000256" key="1">
    <source>
        <dbReference type="ARBA" id="ARBA00018672"/>
    </source>
</evidence>
<evidence type="ECO:0000256" key="5">
    <source>
        <dbReference type="PROSITE-ProRule" id="PRU00169"/>
    </source>
</evidence>
<dbReference type="InterPro" id="IPR050595">
    <property type="entry name" value="Bact_response_regulator"/>
</dbReference>
<sequence length="287" mass="31113">MSAAKVMIVDDSFFSRTLLAETLQLGGCEVVGEADSFDSLIETYNNCQPDIVTMDIVMPGTDGFECSRALLMNDPSAKIILVSSMKDEETEAEARRTGIAGYVQKPVDGEYLSNIIKNILSPDTLFEELIESAPGIFNEALSQNITRMTKTPVSFESMDTFDNNYVSQGITTVIGIIGRYSGSMILDLSSEAAEQIVEVLLHRPSKNHEEVLAMVAELANIIAGVACSMLNKKDKSYSLRVSPPSVFFSSSSEIASPNLKIQASYAQTTFGPVFLGIGFKKGAASWI</sequence>
<comment type="function">
    <text evidence="4">May play the central regulatory role in sporulation. It may be an element of the effector pathway responsible for the activation of sporulation genes in response to nutritional stress. Spo0A may act in concert with spo0H (a sigma factor) to control the expression of some genes that are critical to the sporulation process.</text>
</comment>
<dbReference type="GO" id="GO:0006935">
    <property type="term" value="P:chemotaxis"/>
    <property type="evidence" value="ECO:0007669"/>
    <property type="project" value="UniProtKB-KW"/>
</dbReference>
<dbReference type="InterPro" id="IPR011006">
    <property type="entry name" value="CheY-like_superfamily"/>
</dbReference>
<keyword evidence="8" id="KW-1185">Reference proteome</keyword>
<feature type="domain" description="Response regulatory" evidence="6">
    <location>
        <begin position="5"/>
        <end position="120"/>
    </location>
</feature>
<keyword evidence="3 5" id="KW-0597">Phosphoprotein</keyword>
<keyword evidence="2" id="KW-0145">Chemotaxis</keyword>
<evidence type="ECO:0000259" key="6">
    <source>
        <dbReference type="PROSITE" id="PS50110"/>
    </source>
</evidence>
<dbReference type="AlphaFoldDB" id="A0A0J1ISG3"/>
<dbReference type="PANTHER" id="PTHR44591:SF3">
    <property type="entry name" value="RESPONSE REGULATORY DOMAIN-CONTAINING PROTEIN"/>
    <property type="match status" value="1"/>
</dbReference>
<name>A0A0J1ISG3_9FIRM</name>
<evidence type="ECO:0000313" key="7">
    <source>
        <dbReference type="EMBL" id="KLU67596.1"/>
    </source>
</evidence>
<dbReference type="PROSITE" id="PS50110">
    <property type="entry name" value="RESPONSE_REGULATORY"/>
    <property type="match status" value="1"/>
</dbReference>
<dbReference type="GO" id="GO:0000160">
    <property type="term" value="P:phosphorelay signal transduction system"/>
    <property type="evidence" value="ECO:0007669"/>
    <property type="project" value="InterPro"/>
</dbReference>
<evidence type="ECO:0000256" key="3">
    <source>
        <dbReference type="ARBA" id="ARBA00022553"/>
    </source>
</evidence>
<dbReference type="PATRIC" id="fig|476652.3.peg.830"/>
<protein>
    <recommendedName>
        <fullName evidence="1">Stage 0 sporulation protein A homolog</fullName>
    </recommendedName>
</protein>
<dbReference type="InterPro" id="IPR028051">
    <property type="entry name" value="CheX-like_dom"/>
</dbReference>
<accession>A0A0J1ISG3</accession>
<dbReference type="Gene3D" id="3.40.1550.10">
    <property type="entry name" value="CheC-like"/>
    <property type="match status" value="1"/>
</dbReference>
<gene>
    <name evidence="7" type="primary">cheY_2</name>
    <name evidence="7" type="ORF">DEAC_c08110</name>
</gene>
<evidence type="ECO:0000313" key="8">
    <source>
        <dbReference type="Proteomes" id="UP000036356"/>
    </source>
</evidence>
<organism evidence="7 8">
    <name type="scientific">Desulfosporosinus acididurans</name>
    <dbReference type="NCBI Taxonomy" id="476652"/>
    <lineage>
        <taxon>Bacteria</taxon>
        <taxon>Bacillati</taxon>
        <taxon>Bacillota</taxon>
        <taxon>Clostridia</taxon>
        <taxon>Eubacteriales</taxon>
        <taxon>Desulfitobacteriaceae</taxon>
        <taxon>Desulfosporosinus</taxon>
    </lineage>
</organism>
<dbReference type="SUPFAM" id="SSF103039">
    <property type="entry name" value="CheC-like"/>
    <property type="match status" value="1"/>
</dbReference>
<dbReference type="Pfam" id="PF13690">
    <property type="entry name" value="CheX"/>
    <property type="match status" value="1"/>
</dbReference>
<dbReference type="Proteomes" id="UP000036356">
    <property type="component" value="Unassembled WGS sequence"/>
</dbReference>
<feature type="modified residue" description="4-aspartylphosphate" evidence="5">
    <location>
        <position position="55"/>
    </location>
</feature>
<dbReference type="SMART" id="SM00448">
    <property type="entry name" value="REC"/>
    <property type="match status" value="1"/>
</dbReference>
<evidence type="ECO:0000256" key="4">
    <source>
        <dbReference type="ARBA" id="ARBA00024867"/>
    </source>
</evidence>
<dbReference type="PANTHER" id="PTHR44591">
    <property type="entry name" value="STRESS RESPONSE REGULATOR PROTEIN 1"/>
    <property type="match status" value="1"/>
</dbReference>
<dbReference type="Pfam" id="PF00072">
    <property type="entry name" value="Response_reg"/>
    <property type="match status" value="1"/>
</dbReference>
<dbReference type="CDD" id="cd17906">
    <property type="entry name" value="CheX"/>
    <property type="match status" value="1"/>
</dbReference>
<proteinExistence type="predicted"/>
<comment type="caution">
    <text evidence="7">The sequence shown here is derived from an EMBL/GenBank/DDBJ whole genome shotgun (WGS) entry which is preliminary data.</text>
</comment>
<dbReference type="SUPFAM" id="SSF52172">
    <property type="entry name" value="CheY-like"/>
    <property type="match status" value="1"/>
</dbReference>
<dbReference type="STRING" id="476652.DEAC_c08110"/>
<dbReference type="Gene3D" id="3.40.50.2300">
    <property type="match status" value="1"/>
</dbReference>
<dbReference type="InterPro" id="IPR001789">
    <property type="entry name" value="Sig_transdc_resp-reg_receiver"/>
</dbReference>
<dbReference type="InterPro" id="IPR028976">
    <property type="entry name" value="CheC-like_sf"/>
</dbReference>
<dbReference type="RefSeq" id="WP_047808715.1">
    <property type="nucleotide sequence ID" value="NZ_LDZY01000002.1"/>
</dbReference>
<dbReference type="EMBL" id="LDZY01000002">
    <property type="protein sequence ID" value="KLU67596.1"/>
    <property type="molecule type" value="Genomic_DNA"/>
</dbReference>